<feature type="domain" description="Homeobox" evidence="7">
    <location>
        <begin position="140"/>
        <end position="200"/>
    </location>
</feature>
<dbReference type="SUPFAM" id="SSF46689">
    <property type="entry name" value="Homeodomain-like"/>
    <property type="match status" value="1"/>
</dbReference>
<dbReference type="GO" id="GO:0000978">
    <property type="term" value="F:RNA polymerase II cis-regulatory region sequence-specific DNA binding"/>
    <property type="evidence" value="ECO:0007669"/>
    <property type="project" value="TreeGrafter"/>
</dbReference>
<dbReference type="AlphaFoldDB" id="E9L077"/>
<dbReference type="EMBL" id="HM449805">
    <property type="protein sequence ID" value="ADW95343.1"/>
    <property type="molecule type" value="mRNA"/>
</dbReference>
<comment type="subcellular location">
    <subcellularLocation>
        <location evidence="4 5">Nucleus</location>
    </subcellularLocation>
</comment>
<sequence length="419" mass="46476">MYSFDVGNMNPMLDGYGEYQHISSRSAFTEIQHQTMPYHHGAGAGAPTHYPRHMPYSAATRRPITNASAAADSHPSLSGMGAMSQTRHYGYHFMNSPIAGHPPIYDSSDQISSLTSKDGLLDHKTDSETSIETKLSLRGKKLRKPRTIYTSLQLQQLNQRFHQTQYLALPERAELAASLGLTQTQVKIWFQNRRSKYKKILKQQNQSNNNNSTSHPEMNSQVPPSQTQHQQHDVQTPPATPHPRQQQQHAPPPPPPQPLSQPLQAQEAAQQPPTPMGHVDMHKGSPPLAQAAQHASHQLNQQQHHMTMNHSLSPPGVSASMPSAVRWEAAESGRSSDGSIAGNVISGSHGGNGGHPGMDMSIPTRDNYYPSHTSQHSSTPHPYSHHHHRHPHSQYTWYGQDLDHRTQYQGAVAPMVPHI</sequence>
<dbReference type="Pfam" id="PF00046">
    <property type="entry name" value="Homeodomain"/>
    <property type="match status" value="1"/>
</dbReference>
<organism evidence="8">
    <name type="scientific">Paracentrotus lividus</name>
    <name type="common">Common sea urchin</name>
    <dbReference type="NCBI Taxonomy" id="7656"/>
    <lineage>
        <taxon>Eukaryota</taxon>
        <taxon>Metazoa</taxon>
        <taxon>Echinodermata</taxon>
        <taxon>Eleutherozoa</taxon>
        <taxon>Echinozoa</taxon>
        <taxon>Echinoidea</taxon>
        <taxon>Euechinoidea</taxon>
        <taxon>Echinacea</taxon>
        <taxon>Camarodonta</taxon>
        <taxon>Echinidea</taxon>
        <taxon>Echinidae</taxon>
        <taxon>Paracentrotus</taxon>
    </lineage>
</organism>
<proteinExistence type="evidence at transcript level"/>
<evidence type="ECO:0000256" key="1">
    <source>
        <dbReference type="ARBA" id="ARBA00023125"/>
    </source>
</evidence>
<dbReference type="GO" id="GO:0005634">
    <property type="term" value="C:nucleus"/>
    <property type="evidence" value="ECO:0007669"/>
    <property type="project" value="UniProtKB-SubCell"/>
</dbReference>
<dbReference type="PROSITE" id="PS00027">
    <property type="entry name" value="HOMEOBOX_1"/>
    <property type="match status" value="1"/>
</dbReference>
<feature type="compositionally biased region" description="Pro residues" evidence="6">
    <location>
        <begin position="250"/>
        <end position="259"/>
    </location>
</feature>
<keyword evidence="3 4" id="KW-0539">Nucleus</keyword>
<dbReference type="PRINTS" id="PR00024">
    <property type="entry name" value="HOMEOBOX"/>
</dbReference>
<dbReference type="Gene3D" id="1.10.10.60">
    <property type="entry name" value="Homeodomain-like"/>
    <property type="match status" value="1"/>
</dbReference>
<dbReference type="PROSITE" id="PS50071">
    <property type="entry name" value="HOMEOBOX_2"/>
    <property type="match status" value="1"/>
</dbReference>
<keyword evidence="1 4" id="KW-0238">DNA-binding</keyword>
<dbReference type="FunFam" id="1.10.10.60:FF:000707">
    <property type="entry name" value="Dlx"/>
    <property type="match status" value="1"/>
</dbReference>
<dbReference type="InterPro" id="IPR009057">
    <property type="entry name" value="Homeodomain-like_sf"/>
</dbReference>
<dbReference type="InterPro" id="IPR020479">
    <property type="entry name" value="HD_metazoa"/>
</dbReference>
<dbReference type="InterPro" id="IPR000047">
    <property type="entry name" value="HTH_motif"/>
</dbReference>
<evidence type="ECO:0000256" key="3">
    <source>
        <dbReference type="ARBA" id="ARBA00023242"/>
    </source>
</evidence>
<evidence type="ECO:0000256" key="4">
    <source>
        <dbReference type="PROSITE-ProRule" id="PRU00108"/>
    </source>
</evidence>
<protein>
    <submittedName>
        <fullName evidence="8">Dlx</fullName>
    </submittedName>
</protein>
<dbReference type="InterPro" id="IPR017970">
    <property type="entry name" value="Homeobox_CS"/>
</dbReference>
<evidence type="ECO:0000256" key="6">
    <source>
        <dbReference type="SAM" id="MobiDB-lite"/>
    </source>
</evidence>
<feature type="region of interest" description="Disordered" evidence="6">
    <location>
        <begin position="202"/>
        <end position="392"/>
    </location>
</feature>
<dbReference type="CDD" id="cd00086">
    <property type="entry name" value="homeodomain"/>
    <property type="match status" value="1"/>
</dbReference>
<dbReference type="SMART" id="SM00389">
    <property type="entry name" value="HOX"/>
    <property type="match status" value="1"/>
</dbReference>
<dbReference type="PRINTS" id="PR00031">
    <property type="entry name" value="HTHREPRESSR"/>
</dbReference>
<keyword evidence="2 4" id="KW-0371">Homeobox</keyword>
<feature type="DNA-binding region" description="Homeobox" evidence="4">
    <location>
        <begin position="142"/>
        <end position="201"/>
    </location>
</feature>
<reference evidence="8" key="1">
    <citation type="journal article" date="2010" name="PLoS Genet.">
        <title>Ancestral regulatory circuits governing ectoderm patterning downstream of Nodal and BMP2/4 revealed by gene regulatory network analysis in an echinoderm.</title>
        <authorList>
            <person name="Saudemont A."/>
            <person name="Haillot E."/>
            <person name="Mekpoh F."/>
            <person name="Bessodes N."/>
            <person name="Quirin M."/>
            <person name="Lapraz F."/>
            <person name="Duboc V."/>
            <person name="Rottinger E."/>
            <person name="Range R."/>
            <person name="Oisel A."/>
            <person name="Besnardeau L."/>
            <person name="Wincker P."/>
            <person name="Lepage T."/>
        </authorList>
    </citation>
    <scope>NUCLEOTIDE SEQUENCE</scope>
</reference>
<accession>E9L077</accession>
<dbReference type="InterPro" id="IPR050460">
    <property type="entry name" value="Distal-less_Homeobox_TF"/>
</dbReference>
<evidence type="ECO:0000256" key="2">
    <source>
        <dbReference type="ARBA" id="ARBA00023155"/>
    </source>
</evidence>
<feature type="compositionally biased region" description="Low complexity" evidence="6">
    <location>
        <begin position="368"/>
        <end position="382"/>
    </location>
</feature>
<dbReference type="PANTHER" id="PTHR24327:SF81">
    <property type="entry name" value="HOMEOTIC PROTEIN DISTAL-LESS-RELATED"/>
    <property type="match status" value="1"/>
</dbReference>
<feature type="compositionally biased region" description="Low complexity" evidence="6">
    <location>
        <begin position="289"/>
        <end position="305"/>
    </location>
</feature>
<evidence type="ECO:0000313" key="8">
    <source>
        <dbReference type="EMBL" id="ADW95343.1"/>
    </source>
</evidence>
<feature type="compositionally biased region" description="Polar residues" evidence="6">
    <location>
        <begin position="215"/>
        <end position="229"/>
    </location>
</feature>
<dbReference type="PANTHER" id="PTHR24327">
    <property type="entry name" value="HOMEOBOX PROTEIN"/>
    <property type="match status" value="1"/>
</dbReference>
<evidence type="ECO:0000256" key="5">
    <source>
        <dbReference type="RuleBase" id="RU000682"/>
    </source>
</evidence>
<feature type="compositionally biased region" description="Low complexity" evidence="6">
    <location>
        <begin position="203"/>
        <end position="214"/>
    </location>
</feature>
<feature type="compositionally biased region" description="Basic residues" evidence="6">
    <location>
        <begin position="383"/>
        <end position="392"/>
    </location>
</feature>
<dbReference type="GO" id="GO:0000981">
    <property type="term" value="F:DNA-binding transcription factor activity, RNA polymerase II-specific"/>
    <property type="evidence" value="ECO:0007669"/>
    <property type="project" value="InterPro"/>
</dbReference>
<name>E9L077_PARLI</name>
<evidence type="ECO:0000259" key="7">
    <source>
        <dbReference type="PROSITE" id="PS50071"/>
    </source>
</evidence>
<dbReference type="InterPro" id="IPR001356">
    <property type="entry name" value="HD"/>
</dbReference>
<feature type="compositionally biased region" description="Low complexity" evidence="6">
    <location>
        <begin position="260"/>
        <end position="271"/>
    </location>
</feature>